<accession>A0ABN2JZH2</accession>
<dbReference type="RefSeq" id="WP_344060787.1">
    <property type="nucleotide sequence ID" value="NZ_BAAAPN010000003.1"/>
</dbReference>
<organism evidence="1 2">
    <name type="scientific">Nostocoides vanveenii</name>
    <dbReference type="NCBI Taxonomy" id="330835"/>
    <lineage>
        <taxon>Bacteria</taxon>
        <taxon>Bacillati</taxon>
        <taxon>Actinomycetota</taxon>
        <taxon>Actinomycetes</taxon>
        <taxon>Micrococcales</taxon>
        <taxon>Intrasporangiaceae</taxon>
        <taxon>Nostocoides</taxon>
    </lineage>
</organism>
<proteinExistence type="predicted"/>
<evidence type="ECO:0000313" key="1">
    <source>
        <dbReference type="EMBL" id="GAA1744786.1"/>
    </source>
</evidence>
<dbReference type="EMBL" id="BAAAPN010000003">
    <property type="protein sequence ID" value="GAA1744786.1"/>
    <property type="molecule type" value="Genomic_DNA"/>
</dbReference>
<dbReference type="Proteomes" id="UP001501475">
    <property type="component" value="Unassembled WGS sequence"/>
</dbReference>
<evidence type="ECO:0000313" key="2">
    <source>
        <dbReference type="Proteomes" id="UP001501475"/>
    </source>
</evidence>
<sequence length="247" mass="26804">MPLTASHGLRADVYQDIVRLHATGLRALAVSGIDIRDLLRTTLPLETTLGQRTIDQLLALDQSTVPYVVNSDAHEAVRDVAVHAESLVINASGAHEAELLQVINTTEGERFVEMARFEIAHLARPEPYVDIDRGSRLVKAADETFGPNSVAVEFAHFAPAHRPVLWWPAANTKGTRRRLPTLVLNADNPTVISLLENPEAARVPDLLRSLRITGLLLARSDVTVEDAMELARSLEGLAIAVPAGSDA</sequence>
<keyword evidence="2" id="KW-1185">Reference proteome</keyword>
<reference evidence="1 2" key="1">
    <citation type="journal article" date="2019" name="Int. J. Syst. Evol. Microbiol.">
        <title>The Global Catalogue of Microorganisms (GCM) 10K type strain sequencing project: providing services to taxonomists for standard genome sequencing and annotation.</title>
        <authorList>
            <consortium name="The Broad Institute Genomics Platform"/>
            <consortium name="The Broad Institute Genome Sequencing Center for Infectious Disease"/>
            <person name="Wu L."/>
            <person name="Ma J."/>
        </authorList>
    </citation>
    <scope>NUCLEOTIDE SEQUENCE [LARGE SCALE GENOMIC DNA]</scope>
    <source>
        <strain evidence="1 2">JCM 15591</strain>
    </source>
</reference>
<protein>
    <submittedName>
        <fullName evidence="1">Uncharacterized protein</fullName>
    </submittedName>
</protein>
<comment type="caution">
    <text evidence="1">The sequence shown here is derived from an EMBL/GenBank/DDBJ whole genome shotgun (WGS) entry which is preliminary data.</text>
</comment>
<name>A0ABN2JZH2_9MICO</name>
<gene>
    <name evidence="1" type="ORF">GCM10009810_01830</name>
</gene>